<dbReference type="InterPro" id="IPR019819">
    <property type="entry name" value="Carboxylesterase_B_CS"/>
</dbReference>
<evidence type="ECO:0000256" key="3">
    <source>
        <dbReference type="ARBA" id="ARBA00022801"/>
    </source>
</evidence>
<evidence type="ECO:0000313" key="6">
    <source>
        <dbReference type="EMBL" id="KAJ8301459.1"/>
    </source>
</evidence>
<dbReference type="Gene3D" id="3.40.50.1820">
    <property type="entry name" value="alpha/beta hydrolase"/>
    <property type="match status" value="1"/>
</dbReference>
<evidence type="ECO:0000313" key="7">
    <source>
        <dbReference type="Proteomes" id="UP001217089"/>
    </source>
</evidence>
<dbReference type="InterPro" id="IPR002018">
    <property type="entry name" value="CarbesteraseB"/>
</dbReference>
<sequence>MSTDLNTIREIESIGLVVQKQGRTTYQFLNVPYAQPPIHDLRFKKPLTVRKWNGVYNATLYGPSCMQIRPDVFKQFLPNLNMSEDCLFLNIFVPNDLNITSNKSVMIWVHGGGNVVGEAEMYDGSNLALAGDIIVVTINYRVGVFGFLTTGNKELPGNYGLWDQLLAIKWVKENILTFGGNPNSITLFGQSAGSYDACTLLISPASEGLFQRVIGESGSCLRPAFIKRIGAETISKLARTSGCPLPISNATVTCLRQIPAGQLLNITNIKLKISEFGPTIDNDLLTDFPDRLLTNKLSKSYALFSSRDVLFGANSAEGGLNLTNLRHIPNINITSGIPTDVFCGEIVPELIAKYFQSTNETLINASCEFYRTKTLEAQAKNTINFIGDLKQITPLVQLLNYHSKTPRSTYQYLFSHQCSFFRIPVPPWYKGANHGDELAFVFGRIDMNPIVKPNDQVLADLMMTYWTNFAKYGNPNGLSEPNKQTVLFWPSYQHNKAYMNFNYNSSVQHDVFKKRVDFWRSVWPTLQTKTPDPASDLFG</sequence>
<dbReference type="SUPFAM" id="SSF53474">
    <property type="entry name" value="alpha/beta-Hydrolases"/>
    <property type="match status" value="1"/>
</dbReference>
<keyword evidence="7" id="KW-1185">Reference proteome</keyword>
<dbReference type="EC" id="3.1.1.-" evidence="4"/>
<organism evidence="6 7">
    <name type="scientific">Tegillarca granosa</name>
    <name type="common">Malaysian cockle</name>
    <name type="synonym">Anadara granosa</name>
    <dbReference type="NCBI Taxonomy" id="220873"/>
    <lineage>
        <taxon>Eukaryota</taxon>
        <taxon>Metazoa</taxon>
        <taxon>Spiralia</taxon>
        <taxon>Lophotrochozoa</taxon>
        <taxon>Mollusca</taxon>
        <taxon>Bivalvia</taxon>
        <taxon>Autobranchia</taxon>
        <taxon>Pteriomorphia</taxon>
        <taxon>Arcoida</taxon>
        <taxon>Arcoidea</taxon>
        <taxon>Arcidae</taxon>
        <taxon>Tegillarca</taxon>
    </lineage>
</organism>
<protein>
    <recommendedName>
        <fullName evidence="4">Carboxylic ester hydrolase</fullName>
        <ecNumber evidence="4">3.1.1.-</ecNumber>
    </recommendedName>
</protein>
<evidence type="ECO:0000256" key="1">
    <source>
        <dbReference type="ARBA" id="ARBA00005964"/>
    </source>
</evidence>
<dbReference type="PANTHER" id="PTHR43903">
    <property type="entry name" value="NEUROLIGIN"/>
    <property type="match status" value="1"/>
</dbReference>
<evidence type="ECO:0000259" key="5">
    <source>
        <dbReference type="Pfam" id="PF00135"/>
    </source>
</evidence>
<proteinExistence type="inferred from homology"/>
<keyword evidence="2" id="KW-0732">Signal</keyword>
<dbReference type="InterPro" id="IPR029058">
    <property type="entry name" value="AB_hydrolase_fold"/>
</dbReference>
<comment type="caution">
    <text evidence="6">The sequence shown here is derived from an EMBL/GenBank/DDBJ whole genome shotgun (WGS) entry which is preliminary data.</text>
</comment>
<dbReference type="InterPro" id="IPR019826">
    <property type="entry name" value="Carboxylesterase_B_AS"/>
</dbReference>
<dbReference type="Pfam" id="PF00135">
    <property type="entry name" value="COesterase"/>
    <property type="match status" value="1"/>
</dbReference>
<dbReference type="EMBL" id="JARBDR010000918">
    <property type="protein sequence ID" value="KAJ8301459.1"/>
    <property type="molecule type" value="Genomic_DNA"/>
</dbReference>
<feature type="domain" description="Carboxylesterase type B" evidence="5">
    <location>
        <begin position="19"/>
        <end position="519"/>
    </location>
</feature>
<name>A0ABQ9E7X3_TEGGR</name>
<comment type="similarity">
    <text evidence="1 4">Belongs to the type-B carboxylesterase/lipase family.</text>
</comment>
<gene>
    <name evidence="6" type="ORF">KUTeg_020446</name>
</gene>
<keyword evidence="3 4" id="KW-0378">Hydrolase</keyword>
<dbReference type="PROSITE" id="PS00122">
    <property type="entry name" value="CARBOXYLESTERASE_B_1"/>
    <property type="match status" value="1"/>
</dbReference>
<dbReference type="Proteomes" id="UP001217089">
    <property type="component" value="Unassembled WGS sequence"/>
</dbReference>
<evidence type="ECO:0000256" key="4">
    <source>
        <dbReference type="RuleBase" id="RU361235"/>
    </source>
</evidence>
<evidence type="ECO:0000256" key="2">
    <source>
        <dbReference type="ARBA" id="ARBA00022729"/>
    </source>
</evidence>
<dbReference type="InterPro" id="IPR051093">
    <property type="entry name" value="Neuroligin/BSAL"/>
</dbReference>
<accession>A0ABQ9E7X3</accession>
<dbReference type="PROSITE" id="PS00941">
    <property type="entry name" value="CARBOXYLESTERASE_B_2"/>
    <property type="match status" value="1"/>
</dbReference>
<reference evidence="6 7" key="1">
    <citation type="submission" date="2022-12" db="EMBL/GenBank/DDBJ databases">
        <title>Chromosome-level genome of Tegillarca granosa.</title>
        <authorList>
            <person name="Kim J."/>
        </authorList>
    </citation>
    <scope>NUCLEOTIDE SEQUENCE [LARGE SCALE GENOMIC DNA]</scope>
    <source>
        <strain evidence="6">Teg-2019</strain>
        <tissue evidence="6">Adductor muscle</tissue>
    </source>
</reference>